<dbReference type="Proteomes" id="UP000539710">
    <property type="component" value="Unassembled WGS sequence"/>
</dbReference>
<dbReference type="InterPro" id="IPR036583">
    <property type="entry name" value="23S_rRNA_IVS_sf"/>
</dbReference>
<accession>A0A7D7LN77</accession>
<name>A0A7D7LN77_9FLAO</name>
<dbReference type="KEGG" id="cbau:H1R16_03400"/>
<sequence length="119" mass="13554">MHNFERLVFWQKSIGFAKKIYLTSQNIASDEKFGLISQMKRAVVSIPSNIAEGSGRNSDREFNHFLAISLGSAFEIQTQLILAKELELLNAETANELLNEVSEIQRMIYSFKNNLQLKS</sequence>
<dbReference type="PANTHER" id="PTHR38471">
    <property type="entry name" value="FOUR HELIX BUNDLE PROTEIN"/>
    <property type="match status" value="1"/>
</dbReference>
<organism evidence="2 3">
    <name type="scientific">Marnyiella aurantia</name>
    <dbReference type="NCBI Taxonomy" id="2758037"/>
    <lineage>
        <taxon>Bacteria</taxon>
        <taxon>Pseudomonadati</taxon>
        <taxon>Bacteroidota</taxon>
        <taxon>Flavobacteriia</taxon>
        <taxon>Flavobacteriales</taxon>
        <taxon>Weeksellaceae</taxon>
        <taxon>Marnyiella</taxon>
    </lineage>
</organism>
<evidence type="ECO:0000313" key="4">
    <source>
        <dbReference type="Proteomes" id="UP000539710"/>
    </source>
</evidence>
<gene>
    <name evidence="2" type="ORF">H1R16_03400</name>
    <name evidence="1" type="ORF">H2507_08990</name>
</gene>
<dbReference type="EMBL" id="JACEUX010000003">
    <property type="protein sequence ID" value="MBA5247302.1"/>
    <property type="molecule type" value="Genomic_DNA"/>
</dbReference>
<dbReference type="RefSeq" id="WP_181887409.1">
    <property type="nucleotide sequence ID" value="NZ_CP059472.1"/>
</dbReference>
<keyword evidence="4" id="KW-1185">Reference proteome</keyword>
<dbReference type="EMBL" id="CP059472">
    <property type="protein sequence ID" value="QMS99064.1"/>
    <property type="molecule type" value="Genomic_DNA"/>
</dbReference>
<dbReference type="NCBIfam" id="TIGR02436">
    <property type="entry name" value="four helix bundle protein"/>
    <property type="match status" value="1"/>
</dbReference>
<evidence type="ECO:0000313" key="3">
    <source>
        <dbReference type="Proteomes" id="UP000515349"/>
    </source>
</evidence>
<evidence type="ECO:0000313" key="2">
    <source>
        <dbReference type="EMBL" id="QMS99064.1"/>
    </source>
</evidence>
<protein>
    <submittedName>
        <fullName evidence="2">Four helix bundle protein</fullName>
    </submittedName>
</protein>
<dbReference type="PANTHER" id="PTHR38471:SF2">
    <property type="entry name" value="FOUR HELIX BUNDLE PROTEIN"/>
    <property type="match status" value="1"/>
</dbReference>
<reference evidence="1" key="3">
    <citation type="submission" date="2020-07" db="EMBL/GenBank/DDBJ databases">
        <authorList>
            <person name="Yang C."/>
        </authorList>
    </citation>
    <scope>NUCLEOTIDE SEQUENCE</scope>
    <source>
        <strain evidence="1">Cx-624</strain>
    </source>
</reference>
<dbReference type="Proteomes" id="UP000515349">
    <property type="component" value="Chromosome"/>
</dbReference>
<dbReference type="AlphaFoldDB" id="A0A7D7LN77"/>
<dbReference type="CDD" id="cd16377">
    <property type="entry name" value="23S_rRNA_IVP_like"/>
    <property type="match status" value="1"/>
</dbReference>
<reference evidence="2 3" key="1">
    <citation type="submission" date="2020-07" db="EMBL/GenBank/DDBJ databases">
        <title>Chryseobacterium sp.cx-624.</title>
        <authorList>
            <person name="Yang C."/>
        </authorList>
    </citation>
    <scope>NUCLEOTIDE SEQUENCE [LARGE SCALE GENOMIC DNA]</scope>
    <source>
        <strain evidence="2">Cx-624</strain>
        <strain evidence="3">cx-624</strain>
    </source>
</reference>
<evidence type="ECO:0000313" key="1">
    <source>
        <dbReference type="EMBL" id="MBA5247302.1"/>
    </source>
</evidence>
<proteinExistence type="predicted"/>
<reference evidence="4" key="2">
    <citation type="submission" date="2020-07" db="EMBL/GenBank/DDBJ databases">
        <title>Flavobacterium sp. xlx-214.</title>
        <authorList>
            <person name="Yang C."/>
        </authorList>
    </citation>
    <scope>NUCLEOTIDE SEQUENCE [LARGE SCALE GENOMIC DNA]</scope>
    <source>
        <strain evidence="4">CX-624</strain>
    </source>
</reference>
<dbReference type="InterPro" id="IPR012657">
    <property type="entry name" value="23S_rRNA-intervening_sequence"/>
</dbReference>
<dbReference type="SUPFAM" id="SSF158446">
    <property type="entry name" value="IVS-encoded protein-like"/>
    <property type="match status" value="1"/>
</dbReference>
<dbReference type="Pfam" id="PF05635">
    <property type="entry name" value="23S_rRNA_IVP"/>
    <property type="match status" value="1"/>
</dbReference>
<dbReference type="Gene3D" id="1.20.1440.60">
    <property type="entry name" value="23S rRNA-intervening sequence"/>
    <property type="match status" value="1"/>
</dbReference>